<accession>A0A8T5V1Z0</accession>
<evidence type="ECO:0000313" key="6">
    <source>
        <dbReference type="Proteomes" id="UP000825933"/>
    </source>
</evidence>
<reference evidence="6" key="1">
    <citation type="journal article" date="2022" name="Microbiol. Resour. Announc.">
        <title>Draft Genome Sequence of a Methanogenic Archaeon from West Spitsbergen Permafrost.</title>
        <authorList>
            <person name="Trubitsyn V."/>
            <person name="Rivkina E."/>
            <person name="Shcherbakova V."/>
        </authorList>
    </citation>
    <scope>NUCLEOTIDE SEQUENCE [LARGE SCALE GENOMIC DNA]</scope>
    <source>
        <strain evidence="6">VT</strain>
    </source>
</reference>
<dbReference type="GO" id="GO:0006285">
    <property type="term" value="P:base-excision repair, AP site formation"/>
    <property type="evidence" value="ECO:0007669"/>
    <property type="project" value="TreeGrafter"/>
</dbReference>
<dbReference type="Proteomes" id="UP000825933">
    <property type="component" value="Unassembled WGS sequence"/>
</dbReference>
<dbReference type="GO" id="GO:0008725">
    <property type="term" value="F:DNA-3-methyladenine glycosylase activity"/>
    <property type="evidence" value="ECO:0007669"/>
    <property type="project" value="TreeGrafter"/>
</dbReference>
<dbReference type="RefSeq" id="WP_223791290.1">
    <property type="nucleotide sequence ID" value="NZ_JAIOUQ010000007.1"/>
</dbReference>
<gene>
    <name evidence="5" type="ORF">K8N75_06540</name>
</gene>
<keyword evidence="3" id="KW-0234">DNA repair</keyword>
<keyword evidence="6" id="KW-1185">Reference proteome</keyword>
<protein>
    <submittedName>
        <fullName evidence="5">DNA-3-methyladenine glycosylase</fullName>
    </submittedName>
</protein>
<dbReference type="PANTHER" id="PTHR43003">
    <property type="entry name" value="DNA-3-METHYLADENINE GLYCOSYLASE"/>
    <property type="match status" value="1"/>
</dbReference>
<dbReference type="InterPro" id="IPR037046">
    <property type="entry name" value="AlkA_N_sf"/>
</dbReference>
<dbReference type="CDD" id="cd00056">
    <property type="entry name" value="ENDO3c"/>
    <property type="match status" value="1"/>
</dbReference>
<dbReference type="Gene3D" id="1.10.340.30">
    <property type="entry name" value="Hypothetical protein, domain 2"/>
    <property type="match status" value="1"/>
</dbReference>
<dbReference type="InterPro" id="IPR003265">
    <property type="entry name" value="HhH-GPD_domain"/>
</dbReference>
<organism evidence="5 6">
    <name type="scientific">Methanobacterium spitsbergense</name>
    <dbReference type="NCBI Taxonomy" id="2874285"/>
    <lineage>
        <taxon>Archaea</taxon>
        <taxon>Methanobacteriati</taxon>
        <taxon>Methanobacteriota</taxon>
        <taxon>Methanomada group</taxon>
        <taxon>Methanobacteria</taxon>
        <taxon>Methanobacteriales</taxon>
        <taxon>Methanobacteriaceae</taxon>
        <taxon>Methanobacterium</taxon>
    </lineage>
</organism>
<dbReference type="GO" id="GO:0043916">
    <property type="term" value="F:DNA-7-methylguanine glycosylase activity"/>
    <property type="evidence" value="ECO:0007669"/>
    <property type="project" value="TreeGrafter"/>
</dbReference>
<dbReference type="GO" id="GO:0032131">
    <property type="term" value="F:alkylated DNA binding"/>
    <property type="evidence" value="ECO:0007669"/>
    <property type="project" value="TreeGrafter"/>
</dbReference>
<dbReference type="PANTHER" id="PTHR43003:SF5">
    <property type="entry name" value="DNA-3-METHYLADENINE GLYCOSYLASE"/>
    <property type="match status" value="1"/>
</dbReference>
<dbReference type="SUPFAM" id="SSF48150">
    <property type="entry name" value="DNA-glycosylase"/>
    <property type="match status" value="1"/>
</dbReference>
<dbReference type="Gene3D" id="1.10.1670.10">
    <property type="entry name" value="Helix-hairpin-Helix base-excision DNA repair enzymes (C-terminal)"/>
    <property type="match status" value="1"/>
</dbReference>
<dbReference type="EMBL" id="JAIOUQ010000007">
    <property type="protein sequence ID" value="MBZ2165695.1"/>
    <property type="molecule type" value="Genomic_DNA"/>
</dbReference>
<name>A0A8T5V1Z0_9EURY</name>
<dbReference type="Gene3D" id="3.30.310.20">
    <property type="entry name" value="DNA-3-methyladenine glycosylase AlkA, N-terminal domain"/>
    <property type="match status" value="1"/>
</dbReference>
<dbReference type="InterPro" id="IPR051912">
    <property type="entry name" value="Alkylbase_DNA_Glycosylase/TA"/>
</dbReference>
<evidence type="ECO:0000256" key="3">
    <source>
        <dbReference type="ARBA" id="ARBA00023204"/>
    </source>
</evidence>
<dbReference type="InterPro" id="IPR023170">
    <property type="entry name" value="HhH_base_excis_C"/>
</dbReference>
<evidence type="ECO:0000259" key="4">
    <source>
        <dbReference type="SMART" id="SM00478"/>
    </source>
</evidence>
<feature type="domain" description="HhH-GPD" evidence="4">
    <location>
        <begin position="133"/>
        <end position="300"/>
    </location>
</feature>
<sequence>MIIKIRPQSPFNFELSAIIFSDGDPQIQKYENGIYWQVININKHLFLIEVQSLGSVDEPELSVTIKPDNELSKGDIELVRDEVISIFNLNSNLKDFYDYIKNENVLSKLILKLKGLNSPTTPTFFEAIVTSIIEQQISLKAARSIETKMVKKYGEKLKIKPKTYYLFPTPETISKLKKQDLRDVGLSFRKAEYVIGLSKNIKEGKIDLNSLKTQETSEIIQQLMKIRGIGVWTAELAVIRGLHRMVALPADDIGLRRVVSHYYTGGKPITSHQLRTIAKNWGNWSGLVVFYLIIADLMSIKI</sequence>
<dbReference type="GO" id="GO:0006307">
    <property type="term" value="P:DNA alkylation repair"/>
    <property type="evidence" value="ECO:0007669"/>
    <property type="project" value="TreeGrafter"/>
</dbReference>
<dbReference type="AlphaFoldDB" id="A0A8T5V1Z0"/>
<dbReference type="GO" id="GO:0032993">
    <property type="term" value="C:protein-DNA complex"/>
    <property type="evidence" value="ECO:0007669"/>
    <property type="project" value="TreeGrafter"/>
</dbReference>
<dbReference type="GO" id="GO:0005737">
    <property type="term" value="C:cytoplasm"/>
    <property type="evidence" value="ECO:0007669"/>
    <property type="project" value="TreeGrafter"/>
</dbReference>
<evidence type="ECO:0000256" key="1">
    <source>
        <dbReference type="ARBA" id="ARBA00010817"/>
    </source>
</evidence>
<comment type="similarity">
    <text evidence="1">Belongs to the alkylbase DNA glycosidase AlkA family.</text>
</comment>
<evidence type="ECO:0000256" key="2">
    <source>
        <dbReference type="ARBA" id="ARBA00022763"/>
    </source>
</evidence>
<dbReference type="SMART" id="SM00478">
    <property type="entry name" value="ENDO3c"/>
    <property type="match status" value="1"/>
</dbReference>
<dbReference type="FunFam" id="1.10.340.30:FF:000004">
    <property type="entry name" value="DNA-3-methyladenine glycosylase II"/>
    <property type="match status" value="1"/>
</dbReference>
<dbReference type="InterPro" id="IPR011257">
    <property type="entry name" value="DNA_glycosylase"/>
</dbReference>
<evidence type="ECO:0000313" key="5">
    <source>
        <dbReference type="EMBL" id="MBZ2165695.1"/>
    </source>
</evidence>
<dbReference type="Pfam" id="PF00730">
    <property type="entry name" value="HhH-GPD"/>
    <property type="match status" value="1"/>
</dbReference>
<keyword evidence="2" id="KW-0227">DNA damage</keyword>
<comment type="caution">
    <text evidence="5">The sequence shown here is derived from an EMBL/GenBank/DDBJ whole genome shotgun (WGS) entry which is preliminary data.</text>
</comment>
<proteinExistence type="inferred from homology"/>